<feature type="domain" description="RNA polymerase sigma-70 region 4" evidence="1">
    <location>
        <begin position="159"/>
        <end position="211"/>
    </location>
</feature>
<dbReference type="Proteomes" id="UP000003959">
    <property type="component" value="Unassembled WGS sequence"/>
</dbReference>
<keyword evidence="4" id="KW-1185">Reference proteome</keyword>
<evidence type="ECO:0000259" key="1">
    <source>
        <dbReference type="Pfam" id="PF04545"/>
    </source>
</evidence>
<dbReference type="Gene3D" id="1.10.10.10">
    <property type="entry name" value="Winged helix-like DNA-binding domain superfamily/Winged helix DNA-binding domain"/>
    <property type="match status" value="1"/>
</dbReference>
<accession>F4XVD2</accession>
<gene>
    <name evidence="3" type="ORF">LYNGBM3L_39100</name>
</gene>
<reference evidence="3" key="2">
    <citation type="journal article" date="2011" name="Proc. Natl. Acad. Sci. U.S.A.">
        <title>Genomic insights into the physiology and ecology of the marine filamentous cyanobacterium Lyngbya majuscula.</title>
        <authorList>
            <person name="Jones A.C."/>
            <person name="Monroe E.A."/>
            <person name="Podell S."/>
            <person name="Hess W.R."/>
            <person name="Klages S."/>
            <person name="Esquenazi E."/>
            <person name="Niessen S."/>
            <person name="Hoover H."/>
            <person name="Rothmann M."/>
            <person name="Lasken R.S."/>
            <person name="Yates J.R.III."/>
            <person name="Reinhardt R."/>
            <person name="Kube M."/>
            <person name="Burkart M.D."/>
            <person name="Allen E.E."/>
            <person name="Dorrestein P.C."/>
            <person name="Gerwick W.H."/>
            <person name="Gerwick L."/>
        </authorList>
    </citation>
    <scope>NUCLEOTIDE SEQUENCE</scope>
    <source>
        <strain evidence="3">3L</strain>
    </source>
</reference>
<dbReference type="EMBL" id="GL890939">
    <property type="protein sequence ID" value="EGJ31480.1"/>
    <property type="molecule type" value="Genomic_DNA"/>
</dbReference>
<dbReference type="Pfam" id="PF04545">
    <property type="entry name" value="Sigma70_r4"/>
    <property type="match status" value="1"/>
</dbReference>
<evidence type="ECO:0000313" key="2">
    <source>
        <dbReference type="EMBL" id="AEE81168.1"/>
    </source>
</evidence>
<protein>
    <submittedName>
        <fullName evidence="2">Putative RNA polymerase sigma factor</fullName>
    </submittedName>
    <submittedName>
        <fullName evidence="3">RNA polymerase sigma factor, sigma-70 family</fullName>
    </submittedName>
</protein>
<dbReference type="HOGENOM" id="CLU_1287657_0_0_3"/>
<evidence type="ECO:0000313" key="4">
    <source>
        <dbReference type="Proteomes" id="UP000003959"/>
    </source>
</evidence>
<dbReference type="AlphaFoldDB" id="F4XVD2"/>
<sequence>MLKPQTDQNCSDQGEMMEQEELANLLDSLSIKIKVWLCQFNLNSKYTHKDIINDVFLLVQKLIESGKLESYLDVDEGLYLVIIKGELREPIINPKAWVRKVILNYIRGLHRDHKRFLDISSQQWESSLSIGQSNVLPFARHTHPMQYIENVEVWEKITQLPDQDSEILELFYFKKLSCAEIASHLEHKGYPRYTAENIRQKKFRALNKLRKLYL</sequence>
<dbReference type="GO" id="GO:0006352">
    <property type="term" value="P:DNA-templated transcription initiation"/>
    <property type="evidence" value="ECO:0007669"/>
    <property type="project" value="InterPro"/>
</dbReference>
<name>F4XVD2_9CYAN</name>
<organism evidence="3 4">
    <name type="scientific">Moorena producens 3L</name>
    <dbReference type="NCBI Taxonomy" id="489825"/>
    <lineage>
        <taxon>Bacteria</taxon>
        <taxon>Bacillati</taxon>
        <taxon>Cyanobacteriota</taxon>
        <taxon>Cyanophyceae</taxon>
        <taxon>Coleofasciculales</taxon>
        <taxon>Coleofasciculaceae</taxon>
        <taxon>Moorena</taxon>
    </lineage>
</organism>
<dbReference type="EMBL" id="HQ692796">
    <property type="protein sequence ID" value="AEE81168.1"/>
    <property type="molecule type" value="Genomic_DNA"/>
</dbReference>
<dbReference type="OrthoDB" id="1099849at2"/>
<dbReference type="InterPro" id="IPR036388">
    <property type="entry name" value="WH-like_DNA-bd_sf"/>
</dbReference>
<dbReference type="GO" id="GO:0003700">
    <property type="term" value="F:DNA-binding transcription factor activity"/>
    <property type="evidence" value="ECO:0007669"/>
    <property type="project" value="InterPro"/>
</dbReference>
<dbReference type="InterPro" id="IPR013324">
    <property type="entry name" value="RNA_pol_sigma_r3/r4-like"/>
</dbReference>
<proteinExistence type="predicted"/>
<dbReference type="InterPro" id="IPR007630">
    <property type="entry name" value="RNA_pol_sigma70_r4"/>
</dbReference>
<reference evidence="2 4" key="1">
    <citation type="journal article" date="2011" name="Proc. Natl. Acad. Sci. U.S.A.">
        <title>Genomic insights into the physiology and ecology of the marine filamentous cyanobacterium Lyngbya majuscula.</title>
        <authorList>
            <person name="Jones A.C."/>
            <person name="Monroe E.A."/>
            <person name="Podell S."/>
            <person name="Hess W.R."/>
            <person name="Klages S."/>
            <person name="Esquenazi E."/>
            <person name="Niessen S."/>
            <person name="Hoover H."/>
            <person name="Rothmann M."/>
            <person name="Lasken R.S."/>
            <person name="Yates J.R.III."/>
            <person name="Reinhardt R."/>
            <person name="Kube M."/>
            <person name="Burkart M.D."/>
            <person name="Allen E.E."/>
            <person name="Dorrestein P.C."/>
            <person name="Gerwick W.H."/>
            <person name="Gerwick L."/>
        </authorList>
    </citation>
    <scope>NUCLEOTIDE SEQUENCE [LARGE SCALE GENOMIC DNA]</scope>
    <source>
        <strain evidence="2 4">3L</strain>
    </source>
</reference>
<evidence type="ECO:0000313" key="3">
    <source>
        <dbReference type="EMBL" id="EGJ31480.1"/>
    </source>
</evidence>
<dbReference type="RefSeq" id="WP_008186914.1">
    <property type="nucleotide sequence ID" value="NZ_GL890939.1"/>
</dbReference>
<dbReference type="SUPFAM" id="SSF88659">
    <property type="entry name" value="Sigma3 and sigma4 domains of RNA polymerase sigma factors"/>
    <property type="match status" value="1"/>
</dbReference>